<feature type="non-terminal residue" evidence="1">
    <location>
        <position position="92"/>
    </location>
</feature>
<dbReference type="AlphaFoldDB" id="A0A8S0QFD3"/>
<comment type="caution">
    <text evidence="1">The sequence shown here is derived from an EMBL/GenBank/DDBJ whole genome shotgun (WGS) entry which is preliminary data.</text>
</comment>
<accession>A0A8S0QFD3</accession>
<reference evidence="1 2" key="1">
    <citation type="submission" date="2019-12" db="EMBL/GenBank/DDBJ databases">
        <authorList>
            <person name="Alioto T."/>
            <person name="Alioto T."/>
            <person name="Gomez Garrido J."/>
        </authorList>
    </citation>
    <scope>NUCLEOTIDE SEQUENCE [LARGE SCALE GENOMIC DNA]</scope>
</reference>
<keyword evidence="2" id="KW-1185">Reference proteome</keyword>
<feature type="non-terminal residue" evidence="1">
    <location>
        <position position="1"/>
    </location>
</feature>
<evidence type="ECO:0000313" key="2">
    <source>
        <dbReference type="Proteomes" id="UP000594638"/>
    </source>
</evidence>
<protein>
    <submittedName>
        <fullName evidence="1">Uncharacterized protein</fullName>
    </submittedName>
</protein>
<proteinExistence type="predicted"/>
<name>A0A8S0QFD3_OLEEU</name>
<evidence type="ECO:0000313" key="1">
    <source>
        <dbReference type="EMBL" id="CAA2965510.1"/>
    </source>
</evidence>
<dbReference type="EMBL" id="CACTIH010001845">
    <property type="protein sequence ID" value="CAA2965510.1"/>
    <property type="molecule type" value="Genomic_DNA"/>
</dbReference>
<dbReference type="Proteomes" id="UP000594638">
    <property type="component" value="Unassembled WGS sequence"/>
</dbReference>
<dbReference type="Gramene" id="OE9A110813T1">
    <property type="protein sequence ID" value="OE9A110813C1"/>
    <property type="gene ID" value="OE9A110813"/>
</dbReference>
<gene>
    <name evidence="1" type="ORF">OLEA9_A110813</name>
</gene>
<organism evidence="1 2">
    <name type="scientific">Olea europaea subsp. europaea</name>
    <dbReference type="NCBI Taxonomy" id="158383"/>
    <lineage>
        <taxon>Eukaryota</taxon>
        <taxon>Viridiplantae</taxon>
        <taxon>Streptophyta</taxon>
        <taxon>Embryophyta</taxon>
        <taxon>Tracheophyta</taxon>
        <taxon>Spermatophyta</taxon>
        <taxon>Magnoliopsida</taxon>
        <taxon>eudicotyledons</taxon>
        <taxon>Gunneridae</taxon>
        <taxon>Pentapetalae</taxon>
        <taxon>asterids</taxon>
        <taxon>lamiids</taxon>
        <taxon>Lamiales</taxon>
        <taxon>Oleaceae</taxon>
        <taxon>Oleeae</taxon>
        <taxon>Olea</taxon>
    </lineage>
</organism>
<sequence>QFVNCDFITNYLAKLISNYKELVKSITTQTMILNPPLLVCFSTTQDHERTYLFLLINIRILFNNLHRIKLKISLNVTQEKKEQVWGCTPYKR</sequence>